<evidence type="ECO:0000256" key="1">
    <source>
        <dbReference type="ARBA" id="ARBA00011051"/>
    </source>
</evidence>
<protein>
    <recommendedName>
        <fullName evidence="2">Bleomycin resistance protein</fullName>
    </recommendedName>
</protein>
<dbReference type="InterPro" id="IPR037523">
    <property type="entry name" value="VOC_core"/>
</dbReference>
<dbReference type="Proteomes" id="UP001324380">
    <property type="component" value="Chromosome"/>
</dbReference>
<evidence type="ECO:0000256" key="2">
    <source>
        <dbReference type="ARBA" id="ARBA00021572"/>
    </source>
</evidence>
<dbReference type="PROSITE" id="PS51819">
    <property type="entry name" value="VOC"/>
    <property type="match status" value="1"/>
</dbReference>
<evidence type="ECO:0000259" key="4">
    <source>
        <dbReference type="PROSITE" id="PS51819"/>
    </source>
</evidence>
<dbReference type="InterPro" id="IPR000335">
    <property type="entry name" value="Bleomycin-R"/>
</dbReference>
<dbReference type="EMBL" id="CP139558">
    <property type="protein sequence ID" value="WPU93945.1"/>
    <property type="molecule type" value="Genomic_DNA"/>
</dbReference>
<dbReference type="Gene3D" id="3.10.180.10">
    <property type="entry name" value="2,3-Dihydroxybiphenyl 1,2-Dioxygenase, domain 1"/>
    <property type="match status" value="1"/>
</dbReference>
<evidence type="ECO:0000313" key="5">
    <source>
        <dbReference type="EMBL" id="WPU93945.1"/>
    </source>
</evidence>
<dbReference type="InterPro" id="IPR029068">
    <property type="entry name" value="Glyas_Bleomycin-R_OHBP_Dase"/>
</dbReference>
<proteinExistence type="inferred from homology"/>
<dbReference type="SUPFAM" id="SSF54593">
    <property type="entry name" value="Glyoxalase/Bleomycin resistance protein/Dihydroxybiphenyl dioxygenase"/>
    <property type="match status" value="1"/>
</dbReference>
<name>A0ABZ0TL89_9SPHI</name>
<dbReference type="Pfam" id="PF00903">
    <property type="entry name" value="Glyoxalase"/>
    <property type="match status" value="1"/>
</dbReference>
<feature type="domain" description="VOC" evidence="4">
    <location>
        <begin position="3"/>
        <end position="113"/>
    </location>
</feature>
<gene>
    <name evidence="5" type="ORF">SNE25_00205</name>
</gene>
<organism evidence="5 6">
    <name type="scientific">Mucilaginibacter sabulilitoris</name>
    <dbReference type="NCBI Taxonomy" id="1173583"/>
    <lineage>
        <taxon>Bacteria</taxon>
        <taxon>Pseudomonadati</taxon>
        <taxon>Bacteroidota</taxon>
        <taxon>Sphingobacteriia</taxon>
        <taxon>Sphingobacteriales</taxon>
        <taxon>Sphingobacteriaceae</taxon>
        <taxon>Mucilaginibacter</taxon>
    </lineage>
</organism>
<dbReference type="CDD" id="cd08349">
    <property type="entry name" value="BLMA_like"/>
    <property type="match status" value="1"/>
</dbReference>
<keyword evidence="6" id="KW-1185">Reference proteome</keyword>
<comment type="similarity">
    <text evidence="1">Belongs to the bleomycin resistance protein family.</text>
</comment>
<dbReference type="RefSeq" id="WP_321563073.1">
    <property type="nucleotide sequence ID" value="NZ_CP139558.1"/>
</dbReference>
<evidence type="ECO:0000256" key="3">
    <source>
        <dbReference type="ARBA" id="ARBA00023251"/>
    </source>
</evidence>
<accession>A0ABZ0TL89</accession>
<sequence length="118" mass="13291">MLQIAIPVLASLNEANTVKFYTEKLGFAFHASWDGYLILSRDGIYIHLWPCANAAIAKSTSCYIIVNEVEKLYAEYKSAGVVHPENELQDRPWKMKEFSILDNNGNLIHFGQDISGVN</sequence>
<dbReference type="InterPro" id="IPR004360">
    <property type="entry name" value="Glyas_Fos-R_dOase_dom"/>
</dbReference>
<evidence type="ECO:0000313" key="6">
    <source>
        <dbReference type="Proteomes" id="UP001324380"/>
    </source>
</evidence>
<reference evidence="5 6" key="1">
    <citation type="submission" date="2023-11" db="EMBL/GenBank/DDBJ databases">
        <title>Analysis of the Genomes of Mucilaginibacter gossypii cycad 4 and M. sabulilitoris SNA2: microbes with the potential for plant growth promotion.</title>
        <authorList>
            <person name="Hirsch A.M."/>
            <person name="Humm E."/>
            <person name="Rubbi M."/>
            <person name="Del Vecchio G."/>
            <person name="Ha S.M."/>
            <person name="Pellegrini M."/>
            <person name="Gunsalus R.P."/>
        </authorList>
    </citation>
    <scope>NUCLEOTIDE SEQUENCE [LARGE SCALE GENOMIC DNA]</scope>
    <source>
        <strain evidence="5 6">SNA2</strain>
    </source>
</reference>
<keyword evidence="3" id="KW-0046">Antibiotic resistance</keyword>